<keyword evidence="2" id="KW-0812">Transmembrane</keyword>
<keyword evidence="4" id="KW-1185">Reference proteome</keyword>
<name>A0A0H2M5K8_VARPD</name>
<protein>
    <submittedName>
        <fullName evidence="3">Uncharacterized protein</fullName>
    </submittedName>
</protein>
<gene>
    <name evidence="3" type="ORF">VPARA_11470</name>
</gene>
<feature type="transmembrane region" description="Helical" evidence="2">
    <location>
        <begin position="46"/>
        <end position="65"/>
    </location>
</feature>
<keyword evidence="2" id="KW-1133">Transmembrane helix</keyword>
<organism evidence="3 4">
    <name type="scientific">Variovorax paradoxus</name>
    <dbReference type="NCBI Taxonomy" id="34073"/>
    <lineage>
        <taxon>Bacteria</taxon>
        <taxon>Pseudomonadati</taxon>
        <taxon>Pseudomonadota</taxon>
        <taxon>Betaproteobacteria</taxon>
        <taxon>Burkholderiales</taxon>
        <taxon>Comamonadaceae</taxon>
        <taxon>Variovorax</taxon>
    </lineage>
</organism>
<dbReference type="AlphaFoldDB" id="A0A0H2M5K8"/>
<sequence>MIYVSAFLLSFPLLLLLAIATGFPALRDMSRSDRAQMLRLLVKNSAVMSLAVIVSASLLSGCGTARSPVLMYPQVPADLLIPPAKPVLLIPASSSTTPGTTKPSTRSPAQPTASGIAR</sequence>
<accession>A0A0H2M5K8</accession>
<evidence type="ECO:0000256" key="1">
    <source>
        <dbReference type="SAM" id="MobiDB-lite"/>
    </source>
</evidence>
<comment type="caution">
    <text evidence="3">The sequence shown here is derived from an EMBL/GenBank/DDBJ whole genome shotgun (WGS) entry which is preliminary data.</text>
</comment>
<reference evidence="3 4" key="1">
    <citation type="submission" date="2015-03" db="EMBL/GenBank/DDBJ databases">
        <title>Genome sequence of Variovorax paradoxus TBEA6.</title>
        <authorList>
            <person name="Poehlein A."/>
            <person name="Schuldes J."/>
            <person name="Wuebbeler J.H."/>
            <person name="Hiessl S."/>
            <person name="Steinbuechel A."/>
            <person name="Daniel R."/>
        </authorList>
    </citation>
    <scope>NUCLEOTIDE SEQUENCE [LARGE SCALE GENOMIC DNA]</scope>
    <source>
        <strain evidence="3 4">TBEA6</strain>
    </source>
</reference>
<feature type="compositionally biased region" description="Low complexity" evidence="1">
    <location>
        <begin position="91"/>
        <end position="108"/>
    </location>
</feature>
<dbReference type="Proteomes" id="UP000035170">
    <property type="component" value="Unassembled WGS sequence"/>
</dbReference>
<dbReference type="EMBL" id="JZWI01000006">
    <property type="protein sequence ID" value="KLN57634.1"/>
    <property type="molecule type" value="Genomic_DNA"/>
</dbReference>
<proteinExistence type="predicted"/>
<evidence type="ECO:0000256" key="2">
    <source>
        <dbReference type="SAM" id="Phobius"/>
    </source>
</evidence>
<keyword evidence="2" id="KW-0472">Membrane</keyword>
<feature type="compositionally biased region" description="Polar residues" evidence="1">
    <location>
        <begin position="109"/>
        <end position="118"/>
    </location>
</feature>
<feature type="region of interest" description="Disordered" evidence="1">
    <location>
        <begin position="91"/>
        <end position="118"/>
    </location>
</feature>
<evidence type="ECO:0000313" key="4">
    <source>
        <dbReference type="Proteomes" id="UP000035170"/>
    </source>
</evidence>
<evidence type="ECO:0000313" key="3">
    <source>
        <dbReference type="EMBL" id="KLN57634.1"/>
    </source>
</evidence>